<gene>
    <name evidence="3" type="ORF">H6P81_007401</name>
</gene>
<evidence type="ECO:0000313" key="4">
    <source>
        <dbReference type="Proteomes" id="UP000825729"/>
    </source>
</evidence>
<proteinExistence type="predicted"/>
<dbReference type="Proteomes" id="UP000825729">
    <property type="component" value="Unassembled WGS sequence"/>
</dbReference>
<keyword evidence="4" id="KW-1185">Reference proteome</keyword>
<evidence type="ECO:0000259" key="2">
    <source>
        <dbReference type="Pfam" id="PF05678"/>
    </source>
</evidence>
<dbReference type="EMBL" id="JAINDJ010000003">
    <property type="protein sequence ID" value="KAG9454497.1"/>
    <property type="molecule type" value="Genomic_DNA"/>
</dbReference>
<feature type="region of interest" description="Disordered" evidence="1">
    <location>
        <begin position="330"/>
        <end position="353"/>
    </location>
</feature>
<dbReference type="Pfam" id="PF05678">
    <property type="entry name" value="VQ"/>
    <property type="match status" value="1"/>
</dbReference>
<dbReference type="PANTHER" id="PTHR33783">
    <property type="entry name" value="PROTEIN HAIKU1"/>
    <property type="match status" value="1"/>
</dbReference>
<dbReference type="PANTHER" id="PTHR33783:SF1">
    <property type="entry name" value="PROTEIN HAIKU1"/>
    <property type="match status" value="1"/>
</dbReference>
<feature type="region of interest" description="Disordered" evidence="1">
    <location>
        <begin position="246"/>
        <end position="280"/>
    </location>
</feature>
<protein>
    <recommendedName>
        <fullName evidence="2">VQ domain-containing protein</fullName>
    </recommendedName>
</protein>
<reference evidence="3 4" key="1">
    <citation type="submission" date="2021-07" db="EMBL/GenBank/DDBJ databases">
        <title>The Aristolochia fimbriata genome: insights into angiosperm evolution, floral development and chemical biosynthesis.</title>
        <authorList>
            <person name="Jiao Y."/>
        </authorList>
    </citation>
    <scope>NUCLEOTIDE SEQUENCE [LARGE SCALE GENOMIC DNA]</scope>
    <source>
        <strain evidence="3">IBCAS-2021</strain>
        <tissue evidence="3">Leaf</tissue>
    </source>
</reference>
<dbReference type="InterPro" id="IPR039612">
    <property type="entry name" value="VQ_5/9/14"/>
</dbReference>
<comment type="caution">
    <text evidence="3">The sequence shown here is derived from an EMBL/GenBank/DDBJ whole genome shotgun (WGS) entry which is preliminary data.</text>
</comment>
<name>A0AAV7F3H1_ARIFI</name>
<evidence type="ECO:0000313" key="3">
    <source>
        <dbReference type="EMBL" id="KAG9454497.1"/>
    </source>
</evidence>
<sequence length="370" mass="40507">MVDLQLPRRVSIDRASWSFGGDCLKAELAQADLLWAVWSNWKVWLSDSAPKCCELWLGFVGVLSGLQIRVWDFRFGFEMENSNFSRNRQNDHLGVNKIGKSIRKSPIHQSNFANPKQQPQPQVYNISKNDFRNIVQQLTGSPSQEPSLMGSVPPLNPPKPPSLRLQKIRPPPLSPIARPPIAAPVTGQVPFNNINPAMNPNTHPAFFNRPPQASYAPFPPGDSTWPQPAESPISAYMRYLQNSIIDSGSKQSPLPPHGQGPASSGILPYPAPPFPSPRGNTPALLPSPTSQFLMSSPTSFLNLLSPRSPYPLLSPGFQYPPPMTPNFSFSPLPQSSGILGPGPQLPPSPGLLFPASPTGFLPVSSPRWRE</sequence>
<evidence type="ECO:0000256" key="1">
    <source>
        <dbReference type="SAM" id="MobiDB-lite"/>
    </source>
</evidence>
<feature type="domain" description="VQ" evidence="2">
    <location>
        <begin position="119"/>
        <end position="144"/>
    </location>
</feature>
<accession>A0AAV7F3H1</accession>
<dbReference type="AlphaFoldDB" id="A0AAV7F3H1"/>
<organism evidence="3 4">
    <name type="scientific">Aristolochia fimbriata</name>
    <name type="common">White veined hardy Dutchman's pipe vine</name>
    <dbReference type="NCBI Taxonomy" id="158543"/>
    <lineage>
        <taxon>Eukaryota</taxon>
        <taxon>Viridiplantae</taxon>
        <taxon>Streptophyta</taxon>
        <taxon>Embryophyta</taxon>
        <taxon>Tracheophyta</taxon>
        <taxon>Spermatophyta</taxon>
        <taxon>Magnoliopsida</taxon>
        <taxon>Magnoliidae</taxon>
        <taxon>Piperales</taxon>
        <taxon>Aristolochiaceae</taxon>
        <taxon>Aristolochia</taxon>
    </lineage>
</organism>
<dbReference type="InterPro" id="IPR008889">
    <property type="entry name" value="VQ"/>
</dbReference>